<dbReference type="SUPFAM" id="SSF48452">
    <property type="entry name" value="TPR-like"/>
    <property type="match status" value="1"/>
</dbReference>
<dbReference type="PANTHER" id="PTHR44227:SF3">
    <property type="entry name" value="PROTEIN O-MANNOSYL-TRANSFERASE TMTC4"/>
    <property type="match status" value="1"/>
</dbReference>
<feature type="transmembrane region" description="Helical" evidence="5">
    <location>
        <begin position="355"/>
        <end position="378"/>
    </location>
</feature>
<reference evidence="6 7" key="1">
    <citation type="journal article" date="2013" name="Mar. Genomics">
        <title>Expression of sulfatases in Rhodopirellula baltica and the diversity of sulfatases in the genus Rhodopirellula.</title>
        <authorList>
            <person name="Wegner C.E."/>
            <person name="Richter-Heitmann T."/>
            <person name="Klindworth A."/>
            <person name="Klockow C."/>
            <person name="Richter M."/>
            <person name="Achstetter T."/>
            <person name="Glockner F.O."/>
            <person name="Harder J."/>
        </authorList>
    </citation>
    <scope>NUCLEOTIDE SEQUENCE [LARGE SCALE GENOMIC DNA]</scope>
    <source>
        <strain evidence="6 7">SM41</strain>
    </source>
</reference>
<dbReference type="PATRIC" id="fig|1263870.3.peg.2992"/>
<evidence type="ECO:0000256" key="4">
    <source>
        <dbReference type="SAM" id="MobiDB-lite"/>
    </source>
</evidence>
<evidence type="ECO:0000313" key="6">
    <source>
        <dbReference type="EMBL" id="EMI55727.1"/>
    </source>
</evidence>
<feature type="transmembrane region" description="Helical" evidence="5">
    <location>
        <begin position="229"/>
        <end position="247"/>
    </location>
</feature>
<dbReference type="InterPro" id="IPR011990">
    <property type="entry name" value="TPR-like_helical_dom_sf"/>
</dbReference>
<sequence length="645" mass="72106">MRRKNHIKPKKASRTTTENSRVSRSPTPPRATIKWNRRDSWWAFSVIVLVFVAHYPALFSSFVFDDISFIELWLPRFDSLLAIFFPPTDIPLWPNAYYRPLGVLTLKLDHVLHGSHPFGWHLFNLMLHAAIAILVYRLTLVLLKDSRLNSRSVPNAEGIAFVSSAWFAVHPIHVESVNWIAGRSDPLATAAVLITILAFLRMQRGGNWIWIVVSATSLLAGLLTKEVAIAAVPLCLLCHLAVLVRRFGWSVVPLKWFKLTRYPLSSVAGYGVAIGVYASFRIANHTPLGVAAQGEMATIGTFTRVCGYYAIQLIPAKLPIIYPQLHTLPSLAASVLILCSFATIAIWFTRRFGRWAAFCWLGVSWCIITLAPSLMVLLRSLDCNPVSDRYLYLPSAGFCIAAVFMLETTSQRYLPAKVRISISVFFIAASALFTQSYGWHWRDNNSLWTYATTRDEQHATAWQHRAIIELKQDNLTSALEYIRIAHTLDPTNAKRSCNYSEIACRNERYQEAIEAANTAISISPDLDTGYVKKGLALLESGRPDQARELFLTAVRVNPLCSDALANLASLEPAGSLKRIELLQLSLTADPRNKMALNNLAVEHHGAGRLRIAIRCLRDALTIDPQFQLARDNLAAIERASSESSN</sequence>
<dbReference type="RefSeq" id="WP_008679126.1">
    <property type="nucleotide sequence ID" value="NZ_ANOH01000198.1"/>
</dbReference>
<feature type="transmembrane region" description="Helical" evidence="5">
    <location>
        <begin position="328"/>
        <end position="348"/>
    </location>
</feature>
<evidence type="ECO:0000256" key="3">
    <source>
        <dbReference type="PROSITE-ProRule" id="PRU00339"/>
    </source>
</evidence>
<dbReference type="PANTHER" id="PTHR44227">
    <property type="match status" value="1"/>
</dbReference>
<evidence type="ECO:0000256" key="2">
    <source>
        <dbReference type="ARBA" id="ARBA00022803"/>
    </source>
</evidence>
<protein>
    <submittedName>
        <fullName evidence="6">Transmembrane and TPR repeat-containing protein 3</fullName>
    </submittedName>
</protein>
<feature type="transmembrane region" description="Helical" evidence="5">
    <location>
        <begin position="390"/>
        <end position="406"/>
    </location>
</feature>
<keyword evidence="1" id="KW-0677">Repeat</keyword>
<dbReference type="PROSITE" id="PS50005">
    <property type="entry name" value="TPR"/>
    <property type="match status" value="1"/>
</dbReference>
<feature type="compositionally biased region" description="Basic residues" evidence="4">
    <location>
        <begin position="1"/>
        <end position="13"/>
    </location>
</feature>
<accession>M5U2P9</accession>
<name>M5U2P9_9BACT</name>
<dbReference type="SMART" id="SM00028">
    <property type="entry name" value="TPR"/>
    <property type="match status" value="4"/>
</dbReference>
<feature type="region of interest" description="Disordered" evidence="4">
    <location>
        <begin position="1"/>
        <end position="29"/>
    </location>
</feature>
<keyword evidence="7" id="KW-1185">Reference proteome</keyword>
<keyword evidence="2 3" id="KW-0802">TPR repeat</keyword>
<keyword evidence="5 6" id="KW-0812">Transmembrane</keyword>
<dbReference type="InterPro" id="IPR052346">
    <property type="entry name" value="O-mannosyl-transferase_TMTC"/>
</dbReference>
<feature type="transmembrane region" description="Helical" evidence="5">
    <location>
        <begin position="118"/>
        <end position="143"/>
    </location>
</feature>
<evidence type="ECO:0000313" key="7">
    <source>
        <dbReference type="Proteomes" id="UP000011885"/>
    </source>
</evidence>
<feature type="transmembrane region" description="Helical" evidence="5">
    <location>
        <begin position="207"/>
        <end position="223"/>
    </location>
</feature>
<keyword evidence="5" id="KW-1133">Transmembrane helix</keyword>
<dbReference type="Pfam" id="PF13432">
    <property type="entry name" value="TPR_16"/>
    <property type="match status" value="1"/>
</dbReference>
<gene>
    <name evidence="6" type="ORF">RSSM_02819</name>
</gene>
<dbReference type="Gene3D" id="1.25.40.10">
    <property type="entry name" value="Tetratricopeptide repeat domain"/>
    <property type="match status" value="2"/>
</dbReference>
<dbReference type="OrthoDB" id="9797765at2"/>
<keyword evidence="5" id="KW-0472">Membrane</keyword>
<evidence type="ECO:0000256" key="5">
    <source>
        <dbReference type="SAM" id="Phobius"/>
    </source>
</evidence>
<dbReference type="AlphaFoldDB" id="M5U2P9"/>
<feature type="transmembrane region" description="Helical" evidence="5">
    <location>
        <begin position="259"/>
        <end position="280"/>
    </location>
</feature>
<feature type="transmembrane region" description="Helical" evidence="5">
    <location>
        <begin position="41"/>
        <end position="64"/>
    </location>
</feature>
<dbReference type="EMBL" id="ANOH01000198">
    <property type="protein sequence ID" value="EMI55727.1"/>
    <property type="molecule type" value="Genomic_DNA"/>
</dbReference>
<evidence type="ECO:0000256" key="1">
    <source>
        <dbReference type="ARBA" id="ARBA00022737"/>
    </source>
</evidence>
<proteinExistence type="predicted"/>
<feature type="transmembrane region" description="Helical" evidence="5">
    <location>
        <begin position="418"/>
        <end position="439"/>
    </location>
</feature>
<feature type="compositionally biased region" description="Polar residues" evidence="4">
    <location>
        <begin position="14"/>
        <end position="25"/>
    </location>
</feature>
<dbReference type="Proteomes" id="UP000011885">
    <property type="component" value="Unassembled WGS sequence"/>
</dbReference>
<organism evidence="6 7">
    <name type="scientific">Rhodopirellula sallentina SM41</name>
    <dbReference type="NCBI Taxonomy" id="1263870"/>
    <lineage>
        <taxon>Bacteria</taxon>
        <taxon>Pseudomonadati</taxon>
        <taxon>Planctomycetota</taxon>
        <taxon>Planctomycetia</taxon>
        <taxon>Pirellulales</taxon>
        <taxon>Pirellulaceae</taxon>
        <taxon>Rhodopirellula</taxon>
    </lineage>
</organism>
<comment type="caution">
    <text evidence="6">The sequence shown here is derived from an EMBL/GenBank/DDBJ whole genome shotgun (WGS) entry which is preliminary data.</text>
</comment>
<dbReference type="InterPro" id="IPR019734">
    <property type="entry name" value="TPR_rpt"/>
</dbReference>
<feature type="repeat" description="TPR" evidence="3">
    <location>
        <begin position="459"/>
        <end position="492"/>
    </location>
</feature>